<dbReference type="Proteomes" id="UP000734854">
    <property type="component" value="Unassembled WGS sequence"/>
</dbReference>
<dbReference type="InterPro" id="IPR038937">
    <property type="entry name" value="RopGEF"/>
</dbReference>
<organism evidence="5 6">
    <name type="scientific">Zingiber officinale</name>
    <name type="common">Ginger</name>
    <name type="synonym">Amomum zingiber</name>
    <dbReference type="NCBI Taxonomy" id="94328"/>
    <lineage>
        <taxon>Eukaryota</taxon>
        <taxon>Viridiplantae</taxon>
        <taxon>Streptophyta</taxon>
        <taxon>Embryophyta</taxon>
        <taxon>Tracheophyta</taxon>
        <taxon>Spermatophyta</taxon>
        <taxon>Magnoliopsida</taxon>
        <taxon>Liliopsida</taxon>
        <taxon>Zingiberales</taxon>
        <taxon>Zingiberaceae</taxon>
        <taxon>Zingiber</taxon>
    </lineage>
</organism>
<evidence type="ECO:0000256" key="2">
    <source>
        <dbReference type="PROSITE-ProRule" id="PRU00663"/>
    </source>
</evidence>
<name>A0A8J5HBZ6_ZINOF</name>
<evidence type="ECO:0000313" key="6">
    <source>
        <dbReference type="Proteomes" id="UP000734854"/>
    </source>
</evidence>
<evidence type="ECO:0000256" key="1">
    <source>
        <dbReference type="ARBA" id="ARBA00022658"/>
    </source>
</evidence>
<reference evidence="5 6" key="1">
    <citation type="submission" date="2020-08" db="EMBL/GenBank/DDBJ databases">
        <title>Plant Genome Project.</title>
        <authorList>
            <person name="Zhang R.-G."/>
        </authorList>
    </citation>
    <scope>NUCLEOTIDE SEQUENCE [LARGE SCALE GENOMIC DNA]</scope>
    <source>
        <tissue evidence="5">Rhizome</tissue>
    </source>
</reference>
<evidence type="ECO:0000259" key="4">
    <source>
        <dbReference type="PROSITE" id="PS51334"/>
    </source>
</evidence>
<sequence>MARFLMRGLSIEKHRHSSAAFEAMIVHSRESSVGLPLEGHQIGSAPVCLSDKRPKSRFSEEGGGGGPSSEMDLMKERFSKLLLGEDMSGGGKGVSSALAISNAITNLAASIFSEQGRLEPMSAERKGRWQREIDWLLSVADHIIMVTQQRKDLQMNIPALRKLDAMLIVRILPLCIQGFLDNFKEQREFWYVSRNADEAEQGNPDIRDDKWWHPKVEVPPYGLSEVLRRWLQFLKELVNQVLKAAMAINAQVLMEMDIPEAYIESLPRNGRASLGDAIYRSITDDFFDPEHFLQSMDTSTEHKVLDLKNRIEASIVIWKRKMHNNKDGKSAWGSAVSLEKREQFEERAETILHLIKQKFPGIPQSALDISKIQYNKDVGQSILESYSRILESLAYTIMSRIEDILYADSLAQHQSSDDSDRKQSLPEAGLVKRLDAREEVEKLKEVPSMMSLSDFMGWHYVELEAELEKKIGNIEDSLNSEEKSKEPIDTVTKKYSFMEKLENEGGLRSPTSRH</sequence>
<evidence type="ECO:0000256" key="3">
    <source>
        <dbReference type="SAM" id="MobiDB-lite"/>
    </source>
</evidence>
<comment type="caution">
    <text evidence="5">The sequence shown here is derived from an EMBL/GenBank/DDBJ whole genome shotgun (WGS) entry which is preliminary data.</text>
</comment>
<feature type="compositionally biased region" description="Basic and acidic residues" evidence="3">
    <location>
        <begin position="50"/>
        <end position="60"/>
    </location>
</feature>
<feature type="region of interest" description="Disordered" evidence="3">
    <location>
        <begin position="46"/>
        <end position="70"/>
    </location>
</feature>
<dbReference type="InterPro" id="IPR005512">
    <property type="entry name" value="PRONE_dom"/>
</dbReference>
<proteinExistence type="predicted"/>
<dbReference type="AlphaFoldDB" id="A0A8J5HBZ6"/>
<keyword evidence="6" id="KW-1185">Reference proteome</keyword>
<protein>
    <recommendedName>
        <fullName evidence="4">PRONE domain-containing protein</fullName>
    </recommendedName>
</protein>
<dbReference type="FunFam" id="1.20.58.1310:FF:000001">
    <property type="entry name" value="Rop guanine nucleotide exchange factor 9"/>
    <property type="match status" value="1"/>
</dbReference>
<dbReference type="Gene3D" id="1.20.58.1310">
    <property type="entry name" value="PRONE domain, subdomain 2"/>
    <property type="match status" value="1"/>
</dbReference>
<accession>A0A8J5HBZ6</accession>
<keyword evidence="1 2" id="KW-0344">Guanine-nucleotide releasing factor</keyword>
<dbReference type="EMBL" id="JACMSC010000006">
    <property type="protein sequence ID" value="KAG6518187.1"/>
    <property type="molecule type" value="Genomic_DNA"/>
</dbReference>
<feature type="domain" description="PRONE" evidence="4">
    <location>
        <begin position="61"/>
        <end position="418"/>
    </location>
</feature>
<dbReference type="PROSITE" id="PS51334">
    <property type="entry name" value="PRONE"/>
    <property type="match status" value="1"/>
</dbReference>
<dbReference type="FunFam" id="1.20.58.2010:FF:000001">
    <property type="entry name" value="Rop guanine nucleotide exchange factor 14"/>
    <property type="match status" value="1"/>
</dbReference>
<gene>
    <name evidence="5" type="ORF">ZIOFF_021590</name>
</gene>
<evidence type="ECO:0000313" key="5">
    <source>
        <dbReference type="EMBL" id="KAG6518187.1"/>
    </source>
</evidence>
<dbReference type="PANTHER" id="PTHR33101:SF10">
    <property type="entry name" value="ROP GUANINE NUCLEOTIDE EXCHANGE FACTOR 12"/>
    <property type="match status" value="1"/>
</dbReference>
<dbReference type="PANTHER" id="PTHR33101">
    <property type="entry name" value="ROP GUANINE NUCLEOTIDE EXCHANGE FACTOR 1"/>
    <property type="match status" value="1"/>
</dbReference>
<dbReference type="GO" id="GO:0005085">
    <property type="term" value="F:guanyl-nucleotide exchange factor activity"/>
    <property type="evidence" value="ECO:0007669"/>
    <property type="project" value="UniProtKB-UniRule"/>
</dbReference>
<dbReference type="Gene3D" id="1.20.58.2010">
    <property type="entry name" value="PRONE domain, subdomain 1"/>
    <property type="match status" value="1"/>
</dbReference>
<dbReference type="Pfam" id="PF03759">
    <property type="entry name" value="PRONE"/>
    <property type="match status" value="1"/>
</dbReference>